<reference evidence="1" key="1">
    <citation type="submission" date="2020-08" db="EMBL/GenBank/DDBJ databases">
        <title>Multicomponent nature underlies the extraordinary mechanical properties of spider dragline silk.</title>
        <authorList>
            <person name="Kono N."/>
            <person name="Nakamura H."/>
            <person name="Mori M."/>
            <person name="Yoshida Y."/>
            <person name="Ohtoshi R."/>
            <person name="Malay A.D."/>
            <person name="Moran D.A.P."/>
            <person name="Tomita M."/>
            <person name="Numata K."/>
            <person name="Arakawa K."/>
        </authorList>
    </citation>
    <scope>NUCLEOTIDE SEQUENCE</scope>
</reference>
<gene>
    <name evidence="1" type="ORF">NPIL_622861</name>
</gene>
<evidence type="ECO:0000313" key="1">
    <source>
        <dbReference type="EMBL" id="GFS82111.1"/>
    </source>
</evidence>
<dbReference type="AlphaFoldDB" id="A0A8X6T600"/>
<keyword evidence="2" id="KW-1185">Reference proteome</keyword>
<accession>A0A8X6T600</accession>
<name>A0A8X6T600_NEPPI</name>
<dbReference type="Proteomes" id="UP000887013">
    <property type="component" value="Unassembled WGS sequence"/>
</dbReference>
<dbReference type="EMBL" id="BMAW01003165">
    <property type="protein sequence ID" value="GFS82111.1"/>
    <property type="molecule type" value="Genomic_DNA"/>
</dbReference>
<proteinExistence type="predicted"/>
<organism evidence="1 2">
    <name type="scientific">Nephila pilipes</name>
    <name type="common">Giant wood spider</name>
    <name type="synonym">Nephila maculata</name>
    <dbReference type="NCBI Taxonomy" id="299642"/>
    <lineage>
        <taxon>Eukaryota</taxon>
        <taxon>Metazoa</taxon>
        <taxon>Ecdysozoa</taxon>
        <taxon>Arthropoda</taxon>
        <taxon>Chelicerata</taxon>
        <taxon>Arachnida</taxon>
        <taxon>Araneae</taxon>
        <taxon>Araneomorphae</taxon>
        <taxon>Entelegynae</taxon>
        <taxon>Araneoidea</taxon>
        <taxon>Nephilidae</taxon>
        <taxon>Nephila</taxon>
    </lineage>
</organism>
<sequence>MSVEDVRVVSAIERYVRDENAIQGFNEIVRVSRSNCSLFFDDLWAVLWPGLKQCASPNHMGSDQGKLYCFYDIGGLQMVPWQ</sequence>
<evidence type="ECO:0000313" key="2">
    <source>
        <dbReference type="Proteomes" id="UP000887013"/>
    </source>
</evidence>
<protein>
    <submittedName>
        <fullName evidence="1">Uncharacterized protein</fullName>
    </submittedName>
</protein>
<comment type="caution">
    <text evidence="1">The sequence shown here is derived from an EMBL/GenBank/DDBJ whole genome shotgun (WGS) entry which is preliminary data.</text>
</comment>